<evidence type="ECO:0000313" key="3">
    <source>
        <dbReference type="Proteomes" id="UP000294947"/>
    </source>
</evidence>
<dbReference type="InterPro" id="IPR027417">
    <property type="entry name" value="P-loop_NTPase"/>
</dbReference>
<dbReference type="Pfam" id="PF13424">
    <property type="entry name" value="TPR_12"/>
    <property type="match status" value="1"/>
</dbReference>
<dbReference type="SUPFAM" id="SSF48452">
    <property type="entry name" value="TPR-like"/>
    <property type="match status" value="2"/>
</dbReference>
<dbReference type="SUPFAM" id="SSF52540">
    <property type="entry name" value="P-loop containing nucleoside triphosphate hydrolases"/>
    <property type="match status" value="1"/>
</dbReference>
<dbReference type="Proteomes" id="UP000294947">
    <property type="component" value="Unassembled WGS sequence"/>
</dbReference>
<protein>
    <submittedName>
        <fullName evidence="2">Tetratricopeptide repeat protein</fullName>
    </submittedName>
</protein>
<dbReference type="GO" id="GO:0043531">
    <property type="term" value="F:ADP binding"/>
    <property type="evidence" value="ECO:0007669"/>
    <property type="project" value="InterPro"/>
</dbReference>
<dbReference type="PRINTS" id="PR00364">
    <property type="entry name" value="DISEASERSIST"/>
</dbReference>
<reference evidence="2 3" key="1">
    <citation type="submission" date="2019-03" db="EMBL/GenBank/DDBJ databases">
        <title>Draft genome sequences of novel Actinobacteria.</title>
        <authorList>
            <person name="Sahin N."/>
            <person name="Ay H."/>
            <person name="Saygin H."/>
        </authorList>
    </citation>
    <scope>NUCLEOTIDE SEQUENCE [LARGE SCALE GENOMIC DNA]</scope>
    <source>
        <strain evidence="2 3">7K502</strain>
    </source>
</reference>
<evidence type="ECO:0000259" key="1">
    <source>
        <dbReference type="Pfam" id="PF00931"/>
    </source>
</evidence>
<sequence>MSGRAADVVQARDVSGGVHFHHPPAAEHRADVPVPRQLPPDVWDFVNRDAELQRLDLKLLRHESSARVSALCVIVGTAGVGKTAFALHWAHKVQHEFPDGQLYVNLRGYDPGSPVTPHQALERFLRALDVPASAIPRELEDRATLFRSRLAGRRILVVLDNASGPGQVRPLLPGTSDCLVLVTSRSRLSGLVARDGAYRLTLNLLDEAEATTLLRKASADYRSTDSATDLAELSRLCARLPLALRIAAERAASQPTIPLRELIARLRDESELWDALTASHDDESDAVRSVFAWSYRGLTAGAHRLFRLLGLHPGPEFSTHAAAALVEATVGEARRLLDELVGTHLLEQIARDRYQFHDLLRAYALDEARHEDPDTAGAALRRLLLWYLRTADACMATAVPGAFRTSLAEQAEGSPPMSFDDQTEAITWFDQERSNLLAAAQAAHSAGMPDLAWQIPAAIQRMYARYNHFDDWRTACTIALPAVREVGDRSGEAVIIESLAKLHTQSFELDQGIEFHQAALALRQGIGDRIGQVSSLNGIALAALRGHRLDQAHDYFERAHSMAMELDDHAWQAITANGLAHVHLEAEDYKQAHELNRIALTLYREVGNEAGEGDALRCASEIQRRTGHLEQAYESIDRALGIAEEARNPVWEGWWLLDLGRLQVALGQAEDALETYHRAAALQRRIGDRSREGIVWDAIGQAYAALDRYPEATEFHRTAAERHRQLGDRWNLALTLTHLAHALTATGARAEASTHANEAQQILAEFTDPAARRLHNQVSALSAE</sequence>
<dbReference type="Pfam" id="PF00931">
    <property type="entry name" value="NB-ARC"/>
    <property type="match status" value="1"/>
</dbReference>
<organism evidence="2 3">
    <name type="scientific">Saccharopolyspora elongata</name>
    <dbReference type="NCBI Taxonomy" id="2530387"/>
    <lineage>
        <taxon>Bacteria</taxon>
        <taxon>Bacillati</taxon>
        <taxon>Actinomycetota</taxon>
        <taxon>Actinomycetes</taxon>
        <taxon>Pseudonocardiales</taxon>
        <taxon>Pseudonocardiaceae</taxon>
        <taxon>Saccharopolyspora</taxon>
    </lineage>
</organism>
<dbReference type="InterPro" id="IPR019734">
    <property type="entry name" value="TPR_rpt"/>
</dbReference>
<comment type="caution">
    <text evidence="2">The sequence shown here is derived from an EMBL/GenBank/DDBJ whole genome shotgun (WGS) entry which is preliminary data.</text>
</comment>
<keyword evidence="3" id="KW-1185">Reference proteome</keyword>
<feature type="domain" description="NB-ARC" evidence="1">
    <location>
        <begin position="51"/>
        <end position="218"/>
    </location>
</feature>
<dbReference type="PANTHER" id="PTHR47691">
    <property type="entry name" value="REGULATOR-RELATED"/>
    <property type="match status" value="1"/>
</dbReference>
<dbReference type="Gene3D" id="3.40.50.300">
    <property type="entry name" value="P-loop containing nucleotide triphosphate hydrolases"/>
    <property type="match status" value="1"/>
</dbReference>
<dbReference type="EMBL" id="SMKW01000034">
    <property type="protein sequence ID" value="TDD44301.1"/>
    <property type="molecule type" value="Genomic_DNA"/>
</dbReference>
<gene>
    <name evidence="2" type="ORF">E1288_24430</name>
</gene>
<dbReference type="Gene3D" id="1.25.40.10">
    <property type="entry name" value="Tetratricopeptide repeat domain"/>
    <property type="match status" value="2"/>
</dbReference>
<name>A0A4R4YHE3_9PSEU</name>
<evidence type="ECO:0000313" key="2">
    <source>
        <dbReference type="EMBL" id="TDD44301.1"/>
    </source>
</evidence>
<dbReference type="AlphaFoldDB" id="A0A4R4YHE3"/>
<accession>A0A4R4YHE3</accession>
<proteinExistence type="predicted"/>
<dbReference type="PANTHER" id="PTHR47691:SF3">
    <property type="entry name" value="HTH-TYPE TRANSCRIPTIONAL REGULATOR RV0890C-RELATED"/>
    <property type="match status" value="1"/>
</dbReference>
<dbReference type="OrthoDB" id="581105at2"/>
<dbReference type="InterPro" id="IPR002182">
    <property type="entry name" value="NB-ARC"/>
</dbReference>
<dbReference type="SMART" id="SM00028">
    <property type="entry name" value="TPR"/>
    <property type="match status" value="7"/>
</dbReference>
<dbReference type="InterPro" id="IPR011990">
    <property type="entry name" value="TPR-like_helical_dom_sf"/>
</dbReference>